<sequence length="85" mass="9481">MDMLVGGGALQGFRLPLMSIGLNPKRLKNKKNLKQDKHLITTPPFDIHRTQTIYMKTIGCSHNQSDSEYMAGQLSTFGYALSNNP</sequence>
<dbReference type="GO" id="GO:0051539">
    <property type="term" value="F:4 iron, 4 sulfur cluster binding"/>
    <property type="evidence" value="ECO:0007669"/>
    <property type="project" value="UniProtKB-KW"/>
</dbReference>
<dbReference type="PANTHER" id="PTHR11918:SF45">
    <property type="entry name" value="THREONYLCARBAMOYLADENOSINE TRNA METHYLTHIOTRANSFERASE"/>
    <property type="match status" value="1"/>
</dbReference>
<dbReference type="InterPro" id="IPR013848">
    <property type="entry name" value="Methylthiotransferase_N"/>
</dbReference>
<name>A0A7J7LHE7_9MAGN</name>
<feature type="domain" description="MTTase N-terminal" evidence="2">
    <location>
        <begin position="51"/>
        <end position="85"/>
    </location>
</feature>
<protein>
    <recommendedName>
        <fullName evidence="2">MTTase N-terminal domain-containing protein</fullName>
    </recommendedName>
</protein>
<dbReference type="EMBL" id="JACGCM010002284">
    <property type="protein sequence ID" value="KAF6141960.1"/>
    <property type="molecule type" value="Genomic_DNA"/>
</dbReference>
<dbReference type="GO" id="GO:0035598">
    <property type="term" value="F:tRNA (N(6)-L-threonylcarbamoyladenosine(37)-C(2))-methylthiotransferase activity"/>
    <property type="evidence" value="ECO:0007669"/>
    <property type="project" value="TreeGrafter"/>
</dbReference>
<dbReference type="AlphaFoldDB" id="A0A7J7LHE7"/>
<proteinExistence type="predicted"/>
<dbReference type="Pfam" id="PF00919">
    <property type="entry name" value="UPF0004"/>
    <property type="match status" value="1"/>
</dbReference>
<gene>
    <name evidence="3" type="ORF">GIB67_035866</name>
    <name evidence="4" type="ORF">GIB67_037928</name>
</gene>
<reference evidence="4 5" key="1">
    <citation type="journal article" date="2020" name="IScience">
        <title>Genome Sequencing of the Endangered Kingdonia uniflora (Circaeasteraceae, Ranunculales) Reveals Potential Mechanisms of Evolutionary Specialization.</title>
        <authorList>
            <person name="Sun Y."/>
            <person name="Deng T."/>
            <person name="Zhang A."/>
            <person name="Moore M.J."/>
            <person name="Landis J.B."/>
            <person name="Lin N."/>
            <person name="Zhang H."/>
            <person name="Zhang X."/>
            <person name="Huang J."/>
            <person name="Zhang X."/>
            <person name="Sun H."/>
            <person name="Wang H."/>
        </authorList>
    </citation>
    <scope>NUCLEOTIDE SEQUENCE [LARGE SCALE GENOMIC DNA]</scope>
    <source>
        <strain evidence="4">TB1705</strain>
        <tissue evidence="4">Leaf</tissue>
    </source>
</reference>
<feature type="non-terminal residue" evidence="4">
    <location>
        <position position="85"/>
    </location>
</feature>
<keyword evidence="5" id="KW-1185">Reference proteome</keyword>
<dbReference type="GO" id="GO:0005783">
    <property type="term" value="C:endoplasmic reticulum"/>
    <property type="evidence" value="ECO:0007669"/>
    <property type="project" value="TreeGrafter"/>
</dbReference>
<dbReference type="EMBL" id="JACGCM010002821">
    <property type="protein sequence ID" value="KAF6134976.1"/>
    <property type="molecule type" value="Genomic_DNA"/>
</dbReference>
<dbReference type="PANTHER" id="PTHR11918">
    <property type="entry name" value="RADICAL SAM PROTEINS"/>
    <property type="match status" value="1"/>
</dbReference>
<dbReference type="OrthoDB" id="1596199at2759"/>
<evidence type="ECO:0000256" key="1">
    <source>
        <dbReference type="ARBA" id="ARBA00022679"/>
    </source>
</evidence>
<keyword evidence="1" id="KW-0808">Transferase</keyword>
<accession>A0A7J7LHE7</accession>
<dbReference type="Gene3D" id="3.40.50.12160">
    <property type="entry name" value="Methylthiotransferase, N-terminal domain"/>
    <property type="match status" value="1"/>
</dbReference>
<evidence type="ECO:0000259" key="2">
    <source>
        <dbReference type="PROSITE" id="PS51449"/>
    </source>
</evidence>
<evidence type="ECO:0000313" key="3">
    <source>
        <dbReference type="EMBL" id="KAF6134976.1"/>
    </source>
</evidence>
<dbReference type="GO" id="GO:0046872">
    <property type="term" value="F:metal ion binding"/>
    <property type="evidence" value="ECO:0007669"/>
    <property type="project" value="UniProtKB-KW"/>
</dbReference>
<evidence type="ECO:0000313" key="4">
    <source>
        <dbReference type="EMBL" id="KAF6141960.1"/>
    </source>
</evidence>
<dbReference type="Proteomes" id="UP000541444">
    <property type="component" value="Unassembled WGS sequence"/>
</dbReference>
<dbReference type="PROSITE" id="PS51449">
    <property type="entry name" value="MTTASE_N"/>
    <property type="match status" value="1"/>
</dbReference>
<organism evidence="4 5">
    <name type="scientific">Kingdonia uniflora</name>
    <dbReference type="NCBI Taxonomy" id="39325"/>
    <lineage>
        <taxon>Eukaryota</taxon>
        <taxon>Viridiplantae</taxon>
        <taxon>Streptophyta</taxon>
        <taxon>Embryophyta</taxon>
        <taxon>Tracheophyta</taxon>
        <taxon>Spermatophyta</taxon>
        <taxon>Magnoliopsida</taxon>
        <taxon>Ranunculales</taxon>
        <taxon>Circaeasteraceae</taxon>
        <taxon>Kingdonia</taxon>
    </lineage>
</organism>
<dbReference type="InterPro" id="IPR038135">
    <property type="entry name" value="Methylthiotransferase_N_sf"/>
</dbReference>
<evidence type="ECO:0000313" key="5">
    <source>
        <dbReference type="Proteomes" id="UP000541444"/>
    </source>
</evidence>
<comment type="caution">
    <text evidence="4">The sequence shown here is derived from an EMBL/GenBank/DDBJ whole genome shotgun (WGS) entry which is preliminary data.</text>
</comment>